<dbReference type="EMBL" id="JAVREO010000298">
    <property type="protein sequence ID" value="MDT0271155.1"/>
    <property type="molecule type" value="Genomic_DNA"/>
</dbReference>
<keyword evidence="4 7" id="KW-0812">Transmembrane</keyword>
<comment type="similarity">
    <text evidence="2">Belongs to the CPA3 antiporters (TC 2.A.63) subunit B family.</text>
</comment>
<keyword evidence="3" id="KW-1003">Cell membrane</keyword>
<evidence type="ECO:0000256" key="1">
    <source>
        <dbReference type="ARBA" id="ARBA00004651"/>
    </source>
</evidence>
<dbReference type="PANTHER" id="PTHR33932:SF4">
    <property type="entry name" value="NA(+)_H(+) ANTIPORTER SUBUNIT B"/>
    <property type="match status" value="1"/>
</dbReference>
<evidence type="ECO:0000313" key="11">
    <source>
        <dbReference type="Proteomes" id="UP001183410"/>
    </source>
</evidence>
<comment type="caution">
    <text evidence="10">The sequence shown here is derived from an EMBL/GenBank/DDBJ whole genome shotgun (WGS) entry which is preliminary data.</text>
</comment>
<feature type="transmembrane region" description="Helical" evidence="7">
    <location>
        <begin position="96"/>
        <end position="114"/>
    </location>
</feature>
<dbReference type="RefSeq" id="WP_311671147.1">
    <property type="nucleotide sequence ID" value="NZ_JAVREO010000298.1"/>
</dbReference>
<dbReference type="InterPro" id="IPR046806">
    <property type="entry name" value="MrpA_C/MbhE"/>
</dbReference>
<comment type="subcellular location">
    <subcellularLocation>
        <location evidence="1">Cell membrane</location>
        <topology evidence="1">Multi-pass membrane protein</topology>
    </subcellularLocation>
</comment>
<sequence length="131" mass="14492">PETISGFFLDKSYSEAGGRNVVNVLLVDFRAFDTLGEITVLGVVALTVFALLRRFRPAAESLSAPEQQAVQKAFDVRHEARTSDETVVDYLMIPRVIMQWLFPVIVVFAIYLFLRGHDLPGGGFIAGITMS</sequence>
<dbReference type="Proteomes" id="UP001183410">
    <property type="component" value="Unassembled WGS sequence"/>
</dbReference>
<evidence type="ECO:0000313" key="10">
    <source>
        <dbReference type="EMBL" id="MDT0271155.1"/>
    </source>
</evidence>
<accession>A0ABU2K1M6</accession>
<evidence type="ECO:0000256" key="7">
    <source>
        <dbReference type="SAM" id="Phobius"/>
    </source>
</evidence>
<feature type="transmembrane region" description="Helical" evidence="7">
    <location>
        <begin position="34"/>
        <end position="52"/>
    </location>
</feature>
<keyword evidence="5 7" id="KW-1133">Transmembrane helix</keyword>
<feature type="domain" description="MrpA C-terminal/MbhE" evidence="9">
    <location>
        <begin position="2"/>
        <end position="68"/>
    </location>
</feature>
<dbReference type="Pfam" id="PF20501">
    <property type="entry name" value="MbhE"/>
    <property type="match status" value="1"/>
</dbReference>
<evidence type="ECO:0000256" key="2">
    <source>
        <dbReference type="ARBA" id="ARBA00009425"/>
    </source>
</evidence>
<protein>
    <submittedName>
        <fullName evidence="10">Hydrogen gas-evolving membrane-bound hydrogenase subunit E</fullName>
    </submittedName>
</protein>
<dbReference type="PANTHER" id="PTHR33932">
    <property type="entry name" value="NA(+)/H(+) ANTIPORTER SUBUNIT B"/>
    <property type="match status" value="1"/>
</dbReference>
<organism evidence="10 11">
    <name type="scientific">Streptomyces chisholmiae</name>
    <dbReference type="NCBI Taxonomy" id="3075540"/>
    <lineage>
        <taxon>Bacteria</taxon>
        <taxon>Bacillati</taxon>
        <taxon>Actinomycetota</taxon>
        <taxon>Actinomycetes</taxon>
        <taxon>Kitasatosporales</taxon>
        <taxon>Streptomycetaceae</taxon>
        <taxon>Streptomyces</taxon>
    </lineage>
</organism>
<feature type="domain" description="Na+/H+ antiporter MnhB subunit-related protein" evidence="8">
    <location>
        <begin position="93"/>
        <end position="130"/>
    </location>
</feature>
<gene>
    <name evidence="10" type="primary">mbhE</name>
    <name evidence="10" type="ORF">RM844_33280</name>
</gene>
<reference evidence="11" key="1">
    <citation type="submission" date="2023-07" db="EMBL/GenBank/DDBJ databases">
        <title>30 novel species of actinomycetes from the DSMZ collection.</title>
        <authorList>
            <person name="Nouioui I."/>
        </authorList>
    </citation>
    <scope>NUCLEOTIDE SEQUENCE [LARGE SCALE GENOMIC DNA]</scope>
    <source>
        <strain evidence="11">DSM 44915</strain>
    </source>
</reference>
<evidence type="ECO:0000256" key="3">
    <source>
        <dbReference type="ARBA" id="ARBA00022475"/>
    </source>
</evidence>
<evidence type="ECO:0000256" key="4">
    <source>
        <dbReference type="ARBA" id="ARBA00022692"/>
    </source>
</evidence>
<dbReference type="InterPro" id="IPR007182">
    <property type="entry name" value="MnhB"/>
</dbReference>
<evidence type="ECO:0000259" key="8">
    <source>
        <dbReference type="Pfam" id="PF04039"/>
    </source>
</evidence>
<dbReference type="InterPro" id="IPR050622">
    <property type="entry name" value="CPA3_antiporter_subunitB"/>
</dbReference>
<evidence type="ECO:0000256" key="5">
    <source>
        <dbReference type="ARBA" id="ARBA00022989"/>
    </source>
</evidence>
<proteinExistence type="inferred from homology"/>
<feature type="non-terminal residue" evidence="10">
    <location>
        <position position="1"/>
    </location>
</feature>
<feature type="non-terminal residue" evidence="10">
    <location>
        <position position="131"/>
    </location>
</feature>
<evidence type="ECO:0000259" key="9">
    <source>
        <dbReference type="Pfam" id="PF20501"/>
    </source>
</evidence>
<keyword evidence="6 7" id="KW-0472">Membrane</keyword>
<keyword evidence="11" id="KW-1185">Reference proteome</keyword>
<dbReference type="Pfam" id="PF04039">
    <property type="entry name" value="MnhB"/>
    <property type="match status" value="1"/>
</dbReference>
<evidence type="ECO:0000256" key="6">
    <source>
        <dbReference type="ARBA" id="ARBA00023136"/>
    </source>
</evidence>
<name>A0ABU2K1M6_9ACTN</name>